<protein>
    <submittedName>
        <fullName evidence="2">Uncharacterized protein</fullName>
    </submittedName>
</protein>
<feature type="transmembrane region" description="Helical" evidence="1">
    <location>
        <begin position="369"/>
        <end position="390"/>
    </location>
</feature>
<reference evidence="2 3" key="1">
    <citation type="submission" date="2023-10" db="EMBL/GenBank/DDBJ databases">
        <title>Draft genome sequence of Xylaria bambusicola isolate GMP-LS, the root and basal stem rot pathogen of sugarcane in Indonesia.</title>
        <authorList>
            <person name="Selvaraj P."/>
            <person name="Muralishankar V."/>
            <person name="Muruganantham S."/>
            <person name="Sp S."/>
            <person name="Haryani S."/>
            <person name="Lau K.J.X."/>
            <person name="Naqvi N.I."/>
        </authorList>
    </citation>
    <scope>NUCLEOTIDE SEQUENCE [LARGE SCALE GENOMIC DNA]</scope>
    <source>
        <strain evidence="2">GMP-LS</strain>
    </source>
</reference>
<keyword evidence="3" id="KW-1185">Reference proteome</keyword>
<organism evidence="2 3">
    <name type="scientific">Xylaria bambusicola</name>
    <dbReference type="NCBI Taxonomy" id="326684"/>
    <lineage>
        <taxon>Eukaryota</taxon>
        <taxon>Fungi</taxon>
        <taxon>Dikarya</taxon>
        <taxon>Ascomycota</taxon>
        <taxon>Pezizomycotina</taxon>
        <taxon>Sordariomycetes</taxon>
        <taxon>Xylariomycetidae</taxon>
        <taxon>Xylariales</taxon>
        <taxon>Xylariaceae</taxon>
        <taxon>Xylaria</taxon>
    </lineage>
</organism>
<evidence type="ECO:0000313" key="2">
    <source>
        <dbReference type="EMBL" id="KAK5631799.1"/>
    </source>
</evidence>
<evidence type="ECO:0000313" key="3">
    <source>
        <dbReference type="Proteomes" id="UP001305414"/>
    </source>
</evidence>
<feature type="transmembrane region" description="Helical" evidence="1">
    <location>
        <begin position="270"/>
        <end position="291"/>
    </location>
</feature>
<dbReference type="EMBL" id="JAWHQM010000021">
    <property type="protein sequence ID" value="KAK5631799.1"/>
    <property type="molecule type" value="Genomic_DNA"/>
</dbReference>
<dbReference type="Proteomes" id="UP001305414">
    <property type="component" value="Unassembled WGS sequence"/>
</dbReference>
<keyword evidence="1" id="KW-0472">Membrane</keyword>
<comment type="caution">
    <text evidence="2">The sequence shown here is derived from an EMBL/GenBank/DDBJ whole genome shotgun (WGS) entry which is preliminary data.</text>
</comment>
<keyword evidence="1" id="KW-0812">Transmembrane</keyword>
<keyword evidence="1" id="KW-1133">Transmembrane helix</keyword>
<dbReference type="AlphaFoldDB" id="A0AAN7UVA7"/>
<proteinExistence type="predicted"/>
<sequence length="465" mass="53689">MADVVHEDQHARGWNNDVARMPPELHSYFEYWHHWYNIVVHRGANVLPRVTPQYPVDFVSDDIRSPPYPQDISETWYCAALIALILAIQHGAEKGWLFETAFPYPLWAGRVFGRTLLTVGAAVLSTLSFEVIGSFLSSRFLAATTRIEDWVSSLLIKHLRWGEVDENGEPQRDEDDDFIWVIDPTNQRESIRDALQGLMFFALDYFATSFLEMSNQIIRLLVERVISPVLYFLFSIPVSFVPNLLSWLFLPTPGSDGIRDPRTLWHEYGMSVLIQFWLLVLLWLLEILYIAKADRLAMAGLRVIDPLMTIKWHLFRATAMHLLAYTAYQLVCGCMVLLKSGLPQDSRYIIIIDGPAVPFLRKIIPNGKIFAAALLFFFHWLLRAASILSVRLAKRFWMPYILWQTRYSIEGADRFWPLWIAALVEDLTLLDPKKRVTSRVAMTAIFGLRSSWPARFHLSNVVEDE</sequence>
<accession>A0AAN7UVA7</accession>
<feature type="transmembrane region" description="Helical" evidence="1">
    <location>
        <begin position="112"/>
        <end position="136"/>
    </location>
</feature>
<feature type="transmembrane region" description="Helical" evidence="1">
    <location>
        <begin position="229"/>
        <end position="250"/>
    </location>
</feature>
<gene>
    <name evidence="2" type="ORF">RRF57_007513</name>
</gene>
<name>A0AAN7UVA7_9PEZI</name>
<evidence type="ECO:0000256" key="1">
    <source>
        <dbReference type="SAM" id="Phobius"/>
    </source>
</evidence>
<feature type="transmembrane region" description="Helical" evidence="1">
    <location>
        <begin position="312"/>
        <end position="338"/>
    </location>
</feature>